<proteinExistence type="predicted"/>
<keyword evidence="4" id="KW-1185">Reference proteome</keyword>
<dbReference type="InterPro" id="IPR027267">
    <property type="entry name" value="AH/BAR_dom_sf"/>
</dbReference>
<dbReference type="Gene3D" id="1.20.1270.60">
    <property type="entry name" value="Arfaptin homology (AH) domain/BAR domain"/>
    <property type="match status" value="1"/>
</dbReference>
<evidence type="ECO:0000313" key="4">
    <source>
        <dbReference type="Proteomes" id="UP000190274"/>
    </source>
</evidence>
<dbReference type="PANTHER" id="PTHR38407:SF1">
    <property type="entry name" value="PROTEIN IVY1"/>
    <property type="match status" value="1"/>
</dbReference>
<dbReference type="GO" id="GO:0045121">
    <property type="term" value="C:membrane raft"/>
    <property type="evidence" value="ECO:0007669"/>
    <property type="project" value="EnsemblFungi"/>
</dbReference>
<dbReference type="EMBL" id="LT598454">
    <property type="protein sequence ID" value="SCU85302.1"/>
    <property type="molecule type" value="Genomic_DNA"/>
</dbReference>
<evidence type="ECO:0000256" key="2">
    <source>
        <dbReference type="SAM" id="MobiDB-lite"/>
    </source>
</evidence>
<feature type="compositionally biased region" description="Basic and acidic residues" evidence="2">
    <location>
        <begin position="354"/>
        <end position="363"/>
    </location>
</feature>
<dbReference type="Proteomes" id="UP000190274">
    <property type="component" value="Chromosome D"/>
</dbReference>
<dbReference type="PANTHER" id="PTHR38407">
    <property type="entry name" value="PROTEIN IVY1"/>
    <property type="match status" value="1"/>
</dbReference>
<feature type="compositionally biased region" description="Basic and acidic residues" evidence="2">
    <location>
        <begin position="407"/>
        <end position="420"/>
    </location>
</feature>
<dbReference type="InterPro" id="IPR037470">
    <property type="entry name" value="IVY1"/>
</dbReference>
<name>A0A1G4J628_9SACH</name>
<feature type="coiled-coil region" evidence="1">
    <location>
        <begin position="91"/>
        <end position="118"/>
    </location>
</feature>
<feature type="region of interest" description="Disordered" evidence="2">
    <location>
        <begin position="41"/>
        <end position="62"/>
    </location>
</feature>
<feature type="compositionally biased region" description="Polar residues" evidence="2">
    <location>
        <begin position="365"/>
        <end position="378"/>
    </location>
</feature>
<feature type="compositionally biased region" description="Polar residues" evidence="2">
    <location>
        <begin position="311"/>
        <end position="330"/>
    </location>
</feature>
<reference evidence="3 4" key="1">
    <citation type="submission" date="2016-03" db="EMBL/GenBank/DDBJ databases">
        <authorList>
            <person name="Devillers H."/>
        </authorList>
    </citation>
    <scope>NUCLEOTIDE SEQUENCE [LARGE SCALE GENOMIC DNA]</scope>
    <source>
        <strain evidence="3">CBS 10888</strain>
    </source>
</reference>
<dbReference type="OrthoDB" id="5594612at2759"/>
<feature type="region of interest" description="Disordered" evidence="2">
    <location>
        <begin position="297"/>
        <end position="435"/>
    </location>
</feature>
<dbReference type="GO" id="GO:0005543">
    <property type="term" value="F:phospholipid binding"/>
    <property type="evidence" value="ECO:0007669"/>
    <property type="project" value="EnsemblFungi"/>
</dbReference>
<organism evidence="3 4">
    <name type="scientific">Lachancea dasiensis</name>
    <dbReference type="NCBI Taxonomy" id="1072105"/>
    <lineage>
        <taxon>Eukaryota</taxon>
        <taxon>Fungi</taxon>
        <taxon>Dikarya</taxon>
        <taxon>Ascomycota</taxon>
        <taxon>Saccharomycotina</taxon>
        <taxon>Saccharomycetes</taxon>
        <taxon>Saccharomycetales</taxon>
        <taxon>Saccharomycetaceae</taxon>
        <taxon>Lachancea</taxon>
    </lineage>
</organism>
<evidence type="ECO:0000313" key="3">
    <source>
        <dbReference type="EMBL" id="SCU85302.1"/>
    </source>
</evidence>
<dbReference type="STRING" id="1266660.A0A1G4J628"/>
<dbReference type="GO" id="GO:0000329">
    <property type="term" value="C:fungal-type vacuole membrane"/>
    <property type="evidence" value="ECO:0007669"/>
    <property type="project" value="EnsemblFungi"/>
</dbReference>
<protein>
    <submittedName>
        <fullName evidence="3">LADA_0D06744g1_1</fullName>
    </submittedName>
</protein>
<evidence type="ECO:0000256" key="1">
    <source>
        <dbReference type="SAM" id="Coils"/>
    </source>
</evidence>
<dbReference type="GO" id="GO:0042802">
    <property type="term" value="F:identical protein binding"/>
    <property type="evidence" value="ECO:0007669"/>
    <property type="project" value="EnsemblFungi"/>
</dbReference>
<dbReference type="GO" id="GO:0042144">
    <property type="term" value="P:vacuole fusion, non-autophagic"/>
    <property type="evidence" value="ECO:0007669"/>
    <property type="project" value="EnsemblFungi"/>
</dbReference>
<gene>
    <name evidence="3" type="ORF">LADA_0D06744G</name>
</gene>
<accession>A0A1G4J628</accession>
<dbReference type="AlphaFoldDB" id="A0A1G4J628"/>
<sequence>MATSESNSNVPSERFAPHLSEFYSLVNNSNQKAQHVKLNTQLAPPPPVSRLESPVRSTTDSSVFRIRRPSSLRSGFSSMTDLQNLVTRKDMSQTVDTMQQLLKNAENYAEELSSTSQKASLLALSLEQMARLKGCNDETADRFLSSSGLFHLIANHQRIMSDCINSSLVETLSGRIDEFQYKHRIHESQFKKEFHDEAKKLKLQEKYNAQFSKRKIRNLLSYRENLANLQLQLDELESLKHRYYQDSYEMVENCCFEVLKDTATVSRAQVEISENIARKGWSGGGLDELLLKADDPFNKGSSDDMDEDNASDSGIFNSSGSPFVSRNGTPRTGRLRPSPSRHQTDQNSTASKHCTNEASHDDTYDNSFSLPIPQSRTSFGAKDEDTDTEAPENGAKDDEESQSTHAGESDRILEGLRDLELDNASTSSVVKEDDR</sequence>
<feature type="coiled-coil region" evidence="1">
    <location>
        <begin position="219"/>
        <end position="246"/>
    </location>
</feature>
<keyword evidence="1" id="KW-0175">Coiled coil</keyword>